<reference evidence="7 9" key="1">
    <citation type="submission" date="2018-03" db="EMBL/GenBank/DDBJ databases">
        <title>Draft Genome Sequences of six Lactobacillus pentosus Strains Isolated from Brines of Traditionally Fermented Spanish-Style Green Table Olives.</title>
        <authorList>
            <person name="Calero-Delgado B."/>
            <person name="Martin-Platero A.M."/>
            <person name="Perez-Pulido A.J."/>
            <person name="Benitez-Cabello A."/>
            <person name="Casimiro-Soriguer C.S."/>
            <person name="Martinez-Bueno M."/>
            <person name="Arroyo-Lopez F.N."/>
            <person name="Rodriguez-Gomez F."/>
            <person name="Bautista-Gallego J."/>
            <person name="Garrido-Fernandez A."/>
            <person name="Jimenez-Diaz R."/>
        </authorList>
    </citation>
    <scope>NUCLEOTIDE SEQUENCE [LARGE SCALE GENOMIC DNA]</scope>
    <source>
        <strain evidence="7 9">IG2</strain>
    </source>
</reference>
<dbReference type="InterPro" id="IPR047640">
    <property type="entry name" value="RpiR-like"/>
</dbReference>
<dbReference type="AlphaFoldDB" id="A0A2S9VV47"/>
<reference evidence="6" key="3">
    <citation type="submission" date="2023-08" db="EMBL/GenBank/DDBJ databases">
        <authorList>
            <person name="Page C.A."/>
            <person name="Perez-Diaz I.M."/>
        </authorList>
    </citation>
    <scope>NUCLEOTIDE SEQUENCE</scope>
    <source>
        <strain evidence="6">7.8.46</strain>
    </source>
</reference>
<dbReference type="SUPFAM" id="SSF53697">
    <property type="entry name" value="SIS domain"/>
    <property type="match status" value="1"/>
</dbReference>
<evidence type="ECO:0000313" key="6">
    <source>
        <dbReference type="EMBL" id="MDT6989395.1"/>
    </source>
</evidence>
<dbReference type="CDD" id="cd05013">
    <property type="entry name" value="SIS_RpiR"/>
    <property type="match status" value="1"/>
</dbReference>
<keyword evidence="9" id="KW-1185">Reference proteome</keyword>
<dbReference type="EMBL" id="RDCJ01000096">
    <property type="protein sequence ID" value="RMW46501.1"/>
    <property type="molecule type" value="Genomic_DNA"/>
</dbReference>
<proteinExistence type="predicted"/>
<evidence type="ECO:0000313" key="9">
    <source>
        <dbReference type="Proteomes" id="UP000238378"/>
    </source>
</evidence>
<dbReference type="GO" id="GO:0003700">
    <property type="term" value="F:DNA-binding transcription factor activity"/>
    <property type="evidence" value="ECO:0007669"/>
    <property type="project" value="InterPro"/>
</dbReference>
<gene>
    <name evidence="7" type="ORF">C6Y08_09610</name>
    <name evidence="8" type="ORF">D6U18_11160</name>
    <name evidence="6" type="ORF">RI536_04670</name>
</gene>
<dbReference type="Gene3D" id="1.10.10.10">
    <property type="entry name" value="Winged helix-like DNA-binding domain superfamily/Winged helix DNA-binding domain"/>
    <property type="match status" value="1"/>
</dbReference>
<reference evidence="8 10" key="2">
    <citation type="submission" date="2018-10" db="EMBL/GenBank/DDBJ databases">
        <title>Genome sequences of five Lactobacillus pentosus strains isolated from brines of traditionally fermented spanish-style green table olives and differences between them.</title>
        <authorList>
            <person name="Jimenez Diaz R."/>
        </authorList>
    </citation>
    <scope>NUCLEOTIDE SEQUENCE [LARGE SCALE GENOMIC DNA]</scope>
    <source>
        <strain evidence="8 10">IG10</strain>
    </source>
</reference>
<evidence type="ECO:0000313" key="11">
    <source>
        <dbReference type="Proteomes" id="UP001267003"/>
    </source>
</evidence>
<dbReference type="InterPro" id="IPR009057">
    <property type="entry name" value="Homeodomain-like_sf"/>
</dbReference>
<comment type="caution">
    <text evidence="6">The sequence shown here is derived from an EMBL/GenBank/DDBJ whole genome shotgun (WGS) entry which is preliminary data.</text>
</comment>
<keyword evidence="3" id="KW-0804">Transcription</keyword>
<evidence type="ECO:0000256" key="1">
    <source>
        <dbReference type="ARBA" id="ARBA00023015"/>
    </source>
</evidence>
<dbReference type="RefSeq" id="WP_105919681.1">
    <property type="nucleotide sequence ID" value="NZ_CP113804.1"/>
</dbReference>
<dbReference type="GO" id="GO:0097367">
    <property type="term" value="F:carbohydrate derivative binding"/>
    <property type="evidence" value="ECO:0007669"/>
    <property type="project" value="InterPro"/>
</dbReference>
<dbReference type="EMBL" id="PVOB01000163">
    <property type="protein sequence ID" value="PRO94527.1"/>
    <property type="molecule type" value="Genomic_DNA"/>
</dbReference>
<dbReference type="PANTHER" id="PTHR30514">
    <property type="entry name" value="GLUCOKINASE"/>
    <property type="match status" value="1"/>
</dbReference>
<evidence type="ECO:0000256" key="3">
    <source>
        <dbReference type="ARBA" id="ARBA00023163"/>
    </source>
</evidence>
<keyword evidence="1" id="KW-0805">Transcription regulation</keyword>
<dbReference type="PANTHER" id="PTHR30514:SF9">
    <property type="entry name" value="TRANSCRIPTIONAL REGULATOR"/>
    <property type="match status" value="1"/>
</dbReference>
<organism evidence="6 11">
    <name type="scientific">Lactiplantibacillus pentosus</name>
    <name type="common">Lactobacillus pentosus</name>
    <dbReference type="NCBI Taxonomy" id="1589"/>
    <lineage>
        <taxon>Bacteria</taxon>
        <taxon>Bacillati</taxon>
        <taxon>Bacillota</taxon>
        <taxon>Bacilli</taxon>
        <taxon>Lactobacillales</taxon>
        <taxon>Lactobacillaceae</taxon>
        <taxon>Lactiplantibacillus</taxon>
    </lineage>
</organism>
<evidence type="ECO:0000259" key="4">
    <source>
        <dbReference type="PROSITE" id="PS51071"/>
    </source>
</evidence>
<accession>A0A2S9VV47</accession>
<dbReference type="PROSITE" id="PS51071">
    <property type="entry name" value="HTH_RPIR"/>
    <property type="match status" value="1"/>
</dbReference>
<dbReference type="SUPFAM" id="SSF46689">
    <property type="entry name" value="Homeodomain-like"/>
    <property type="match status" value="1"/>
</dbReference>
<evidence type="ECO:0000313" key="8">
    <source>
        <dbReference type="EMBL" id="RMW46501.1"/>
    </source>
</evidence>
<evidence type="ECO:0000256" key="2">
    <source>
        <dbReference type="ARBA" id="ARBA00023125"/>
    </source>
</evidence>
<dbReference type="Proteomes" id="UP000238378">
    <property type="component" value="Unassembled WGS sequence"/>
</dbReference>
<dbReference type="InterPro" id="IPR046348">
    <property type="entry name" value="SIS_dom_sf"/>
</dbReference>
<dbReference type="InterPro" id="IPR000281">
    <property type="entry name" value="HTH_RpiR"/>
</dbReference>
<dbReference type="InterPro" id="IPR001347">
    <property type="entry name" value="SIS_dom"/>
</dbReference>
<dbReference type="GO" id="GO:1901135">
    <property type="term" value="P:carbohydrate derivative metabolic process"/>
    <property type="evidence" value="ECO:0007669"/>
    <property type="project" value="InterPro"/>
</dbReference>
<evidence type="ECO:0000313" key="10">
    <source>
        <dbReference type="Proteomes" id="UP000276249"/>
    </source>
</evidence>
<dbReference type="InterPro" id="IPR036388">
    <property type="entry name" value="WH-like_DNA-bd_sf"/>
</dbReference>
<dbReference type="PROSITE" id="PS51464">
    <property type="entry name" value="SIS"/>
    <property type="match status" value="1"/>
</dbReference>
<feature type="domain" description="HTH rpiR-type" evidence="4">
    <location>
        <begin position="1"/>
        <end position="77"/>
    </location>
</feature>
<dbReference type="Gene3D" id="3.40.50.10490">
    <property type="entry name" value="Glucose-6-phosphate isomerase like protein, domain 1"/>
    <property type="match status" value="1"/>
</dbReference>
<evidence type="ECO:0000313" key="7">
    <source>
        <dbReference type="EMBL" id="PRO94527.1"/>
    </source>
</evidence>
<dbReference type="Pfam" id="PF01418">
    <property type="entry name" value="HTH_6"/>
    <property type="match status" value="1"/>
</dbReference>
<name>A0A2S9VV47_LACPE</name>
<dbReference type="EMBL" id="JAVLAQ010000001">
    <property type="protein sequence ID" value="MDT6989395.1"/>
    <property type="molecule type" value="Genomic_DNA"/>
</dbReference>
<dbReference type="Proteomes" id="UP000276249">
    <property type="component" value="Unassembled WGS sequence"/>
</dbReference>
<dbReference type="Proteomes" id="UP001267003">
    <property type="component" value="Unassembled WGS sequence"/>
</dbReference>
<feature type="domain" description="SIS" evidence="5">
    <location>
        <begin position="114"/>
        <end position="253"/>
    </location>
</feature>
<dbReference type="InterPro" id="IPR035472">
    <property type="entry name" value="RpiR-like_SIS"/>
</dbReference>
<sequence length="271" mass="30321">MDVLTTINGFYPSLTKAEQKIAQYVLVNSEDVEQFSINELAEKAEVAETTIIRFCRKLHFKGYQDFKLNLARDMAAEQVRKEDSAEGSNLITQEYIDYLKKFSQSINQAKLHEAVNLIDHAHQICIFGTGTSGIVGTYLKSRLMRLGISVIFDTDVHLQAINTAILQKDDIVIAISASGNTIDVLQNVELARHFQTKVIAISNYLNSKLSEISDINLVPPAGSGRDGSELLPVMGQLTVIDLLCQKLTEANPERIRLMKERVNEVLINRIE</sequence>
<dbReference type="GO" id="GO:0003677">
    <property type="term" value="F:DNA binding"/>
    <property type="evidence" value="ECO:0007669"/>
    <property type="project" value="UniProtKB-KW"/>
</dbReference>
<dbReference type="Pfam" id="PF01380">
    <property type="entry name" value="SIS"/>
    <property type="match status" value="1"/>
</dbReference>
<evidence type="ECO:0000259" key="5">
    <source>
        <dbReference type="PROSITE" id="PS51464"/>
    </source>
</evidence>
<protein>
    <submittedName>
        <fullName evidence="6">MurR/RpiR family transcriptional regulator</fullName>
    </submittedName>
</protein>
<keyword evidence="2" id="KW-0238">DNA-binding</keyword>